<keyword evidence="1" id="KW-0812">Transmembrane</keyword>
<name>A0A0C3DT46_9AGAM</name>
<dbReference type="InParanoid" id="A0A0C3DT46"/>
<dbReference type="OrthoDB" id="3265526at2759"/>
<feature type="transmembrane region" description="Helical" evidence="1">
    <location>
        <begin position="153"/>
        <end position="179"/>
    </location>
</feature>
<organism evidence="3 4">
    <name type="scientific">Scleroderma citrinum Foug A</name>
    <dbReference type="NCBI Taxonomy" id="1036808"/>
    <lineage>
        <taxon>Eukaryota</taxon>
        <taxon>Fungi</taxon>
        <taxon>Dikarya</taxon>
        <taxon>Basidiomycota</taxon>
        <taxon>Agaricomycotina</taxon>
        <taxon>Agaricomycetes</taxon>
        <taxon>Agaricomycetidae</taxon>
        <taxon>Boletales</taxon>
        <taxon>Sclerodermatineae</taxon>
        <taxon>Sclerodermataceae</taxon>
        <taxon>Scleroderma</taxon>
    </lineage>
</organism>
<dbReference type="PANTHER" id="PTHR40465">
    <property type="entry name" value="CHROMOSOME 1, WHOLE GENOME SHOTGUN SEQUENCE"/>
    <property type="match status" value="1"/>
</dbReference>
<dbReference type="HOGENOM" id="CLU_046025_2_0_1"/>
<keyword evidence="1" id="KW-0472">Membrane</keyword>
<sequence length="278" mass="30877">MVTPAGISPGPILAGFTLNTILYGVVVCQTLAYFTRYKSDARWIKLFVAQLFVLDTANIIFEFLYMYDALIKKSGDEVTLHMANWLFSTVPVTTGLTSASVQLFFAWRIHILSSNFFLVIGIGLLAVTSTVCGIATSVAVNATDTFAEFFRKFVSIVIIWLSASAADNLVITTALVRLLRDHRTGFADTDHIIEKVIRITLQTGLLTALWTIVDLSIYIAMTNGMHLVFTLPLAKLYTISLLSTLTSRLRDEDYFDFTVVNGSTQRDRRVSINLLLAP</sequence>
<feature type="transmembrane region" description="Helical" evidence="1">
    <location>
        <begin position="85"/>
        <end position="105"/>
    </location>
</feature>
<evidence type="ECO:0000313" key="3">
    <source>
        <dbReference type="EMBL" id="KIM59379.1"/>
    </source>
</evidence>
<evidence type="ECO:0000256" key="1">
    <source>
        <dbReference type="SAM" id="Phobius"/>
    </source>
</evidence>
<protein>
    <recommendedName>
        <fullName evidence="2">DUF6534 domain-containing protein</fullName>
    </recommendedName>
</protein>
<evidence type="ECO:0000313" key="4">
    <source>
        <dbReference type="Proteomes" id="UP000053989"/>
    </source>
</evidence>
<dbReference type="Pfam" id="PF20152">
    <property type="entry name" value="DUF6534"/>
    <property type="match status" value="1"/>
</dbReference>
<dbReference type="STRING" id="1036808.A0A0C3DT46"/>
<keyword evidence="1" id="KW-1133">Transmembrane helix</keyword>
<dbReference type="AlphaFoldDB" id="A0A0C3DT46"/>
<feature type="transmembrane region" description="Helical" evidence="1">
    <location>
        <begin position="12"/>
        <end position="34"/>
    </location>
</feature>
<feature type="transmembrane region" description="Helical" evidence="1">
    <location>
        <begin position="117"/>
        <end position="141"/>
    </location>
</feature>
<dbReference type="EMBL" id="KN822074">
    <property type="protein sequence ID" value="KIM59379.1"/>
    <property type="molecule type" value="Genomic_DNA"/>
</dbReference>
<feature type="transmembrane region" description="Helical" evidence="1">
    <location>
        <begin position="46"/>
        <end position="65"/>
    </location>
</feature>
<gene>
    <name evidence="3" type="ORF">SCLCIDRAFT_1019394</name>
</gene>
<dbReference type="Proteomes" id="UP000053989">
    <property type="component" value="Unassembled WGS sequence"/>
</dbReference>
<reference evidence="4" key="2">
    <citation type="submission" date="2015-01" db="EMBL/GenBank/DDBJ databases">
        <title>Evolutionary Origins and Diversification of the Mycorrhizal Mutualists.</title>
        <authorList>
            <consortium name="DOE Joint Genome Institute"/>
            <consortium name="Mycorrhizal Genomics Consortium"/>
            <person name="Kohler A."/>
            <person name="Kuo A."/>
            <person name="Nagy L.G."/>
            <person name="Floudas D."/>
            <person name="Copeland A."/>
            <person name="Barry K.W."/>
            <person name="Cichocki N."/>
            <person name="Veneault-Fourrey C."/>
            <person name="LaButti K."/>
            <person name="Lindquist E.A."/>
            <person name="Lipzen A."/>
            <person name="Lundell T."/>
            <person name="Morin E."/>
            <person name="Murat C."/>
            <person name="Riley R."/>
            <person name="Ohm R."/>
            <person name="Sun H."/>
            <person name="Tunlid A."/>
            <person name="Henrissat B."/>
            <person name="Grigoriev I.V."/>
            <person name="Hibbett D.S."/>
            <person name="Martin F."/>
        </authorList>
    </citation>
    <scope>NUCLEOTIDE SEQUENCE [LARGE SCALE GENOMIC DNA]</scope>
    <source>
        <strain evidence="4">Foug A</strain>
    </source>
</reference>
<dbReference type="InterPro" id="IPR045339">
    <property type="entry name" value="DUF6534"/>
</dbReference>
<dbReference type="PANTHER" id="PTHR40465:SF1">
    <property type="entry name" value="DUF6534 DOMAIN-CONTAINING PROTEIN"/>
    <property type="match status" value="1"/>
</dbReference>
<feature type="transmembrane region" description="Helical" evidence="1">
    <location>
        <begin position="199"/>
        <end position="221"/>
    </location>
</feature>
<reference evidence="3 4" key="1">
    <citation type="submission" date="2014-04" db="EMBL/GenBank/DDBJ databases">
        <authorList>
            <consortium name="DOE Joint Genome Institute"/>
            <person name="Kuo A."/>
            <person name="Kohler A."/>
            <person name="Nagy L.G."/>
            <person name="Floudas D."/>
            <person name="Copeland A."/>
            <person name="Barry K.W."/>
            <person name="Cichocki N."/>
            <person name="Veneault-Fourrey C."/>
            <person name="LaButti K."/>
            <person name="Lindquist E.A."/>
            <person name="Lipzen A."/>
            <person name="Lundell T."/>
            <person name="Morin E."/>
            <person name="Murat C."/>
            <person name="Sun H."/>
            <person name="Tunlid A."/>
            <person name="Henrissat B."/>
            <person name="Grigoriev I.V."/>
            <person name="Hibbett D.S."/>
            <person name="Martin F."/>
            <person name="Nordberg H.P."/>
            <person name="Cantor M.N."/>
            <person name="Hua S.X."/>
        </authorList>
    </citation>
    <scope>NUCLEOTIDE SEQUENCE [LARGE SCALE GENOMIC DNA]</scope>
    <source>
        <strain evidence="3 4">Foug A</strain>
    </source>
</reference>
<keyword evidence="4" id="KW-1185">Reference proteome</keyword>
<evidence type="ECO:0000259" key="2">
    <source>
        <dbReference type="Pfam" id="PF20152"/>
    </source>
</evidence>
<accession>A0A0C3DT46</accession>
<proteinExistence type="predicted"/>
<feature type="domain" description="DUF6534" evidence="2">
    <location>
        <begin position="166"/>
        <end position="248"/>
    </location>
</feature>